<evidence type="ECO:0000256" key="1">
    <source>
        <dbReference type="ARBA" id="ARBA00004370"/>
    </source>
</evidence>
<evidence type="ECO:0000256" key="2">
    <source>
        <dbReference type="ARBA" id="ARBA00009646"/>
    </source>
</evidence>
<reference evidence="7 8" key="1">
    <citation type="submission" date="2019-11" db="EMBL/GenBank/DDBJ databases">
        <title>Type strains purchased from KCTC, JCM and DSMZ.</title>
        <authorList>
            <person name="Lu H."/>
        </authorList>
    </citation>
    <scope>NUCLEOTIDE SEQUENCE [LARGE SCALE GENOMIC DNA]</scope>
    <source>
        <strain evidence="7 8">JCM 31587</strain>
    </source>
</reference>
<dbReference type="Gene3D" id="2.60.20.10">
    <property type="entry name" value="Crystallins"/>
    <property type="match status" value="1"/>
</dbReference>
<dbReference type="RefSeq" id="WP_155454816.1">
    <property type="nucleotide sequence ID" value="NZ_WNKX01000010.1"/>
</dbReference>
<organism evidence="7 8">
    <name type="scientific">Massilia eburnea</name>
    <dbReference type="NCBI Taxonomy" id="1776165"/>
    <lineage>
        <taxon>Bacteria</taxon>
        <taxon>Pseudomonadati</taxon>
        <taxon>Pseudomonadota</taxon>
        <taxon>Betaproteobacteria</taxon>
        <taxon>Burkholderiales</taxon>
        <taxon>Oxalobacteraceae</taxon>
        <taxon>Telluria group</taxon>
        <taxon>Massilia</taxon>
    </lineage>
</organism>
<evidence type="ECO:0000256" key="3">
    <source>
        <dbReference type="ARBA" id="ARBA00022737"/>
    </source>
</evidence>
<comment type="similarity">
    <text evidence="2">Belongs to the beta/gamma-crystallin family.</text>
</comment>
<dbReference type="Proteomes" id="UP000472320">
    <property type="component" value="Unassembled WGS sequence"/>
</dbReference>
<proteinExistence type="inferred from homology"/>
<keyword evidence="4" id="KW-0472">Membrane</keyword>
<evidence type="ECO:0000313" key="8">
    <source>
        <dbReference type="Proteomes" id="UP000472320"/>
    </source>
</evidence>
<evidence type="ECO:0000256" key="4">
    <source>
        <dbReference type="ARBA" id="ARBA00023136"/>
    </source>
</evidence>
<comment type="subcellular location">
    <subcellularLocation>
        <location evidence="1">Membrane</location>
    </subcellularLocation>
</comment>
<dbReference type="OrthoDB" id="9150808at2"/>
<dbReference type="InterPro" id="IPR008816">
    <property type="entry name" value="Gly_zipper_2TM_dom"/>
</dbReference>
<evidence type="ECO:0000259" key="6">
    <source>
        <dbReference type="PROSITE" id="PS50915"/>
    </source>
</evidence>
<gene>
    <name evidence="7" type="ORF">GM658_14765</name>
</gene>
<dbReference type="Pfam" id="PF00030">
    <property type="entry name" value="Crystall"/>
    <property type="match status" value="1"/>
</dbReference>
<comment type="caution">
    <text evidence="7">The sequence shown here is derived from an EMBL/GenBank/DDBJ whole genome shotgun (WGS) entry which is preliminary data.</text>
</comment>
<sequence length="268" mass="29053">MNFPIRTALAAFLALLGAQAFAQITLYPGEGWRGRPLTANNSIRDLSAAGFNDRASSVVVEGGRWEVCEDAYFGGECKILRRGSYESLRGMGMNNSISSIRPVPRRRQVNEMAYAPEPLPQATYEYRQRPRERLFEAPITSARAVVGPPEQRCWVEREQVTSSGDNGTVGTIAGALIGGVLGHQVGRGTGRDVATVGGAIAGAAVGSNVGRNSGNQYAQNVQRCEAVPSRTPQYWDVTYDFHGVEHRAQLSAEPGRTITVNRDGEPRM</sequence>
<dbReference type="PANTHER" id="PTHR35603">
    <property type="match status" value="1"/>
</dbReference>
<accession>A0A6L6QI24</accession>
<dbReference type="AlphaFoldDB" id="A0A6L6QI24"/>
<name>A0A6L6QI24_9BURK</name>
<dbReference type="InterPro" id="IPR011024">
    <property type="entry name" value="G_crystallin-like"/>
</dbReference>
<feature type="chain" id="PRO_5026912365" evidence="5">
    <location>
        <begin position="23"/>
        <end position="268"/>
    </location>
</feature>
<keyword evidence="5" id="KW-0732">Signal</keyword>
<dbReference type="PROSITE" id="PS50915">
    <property type="entry name" value="CRYSTALLIN_BETA_GAMMA"/>
    <property type="match status" value="1"/>
</dbReference>
<keyword evidence="3" id="KW-0677">Repeat</keyword>
<dbReference type="InterPro" id="IPR001064">
    <property type="entry name" value="Beta/gamma_crystallin"/>
</dbReference>
<evidence type="ECO:0000313" key="7">
    <source>
        <dbReference type="EMBL" id="MTW11865.1"/>
    </source>
</evidence>
<protein>
    <submittedName>
        <fullName evidence="7">Glycine zipper 2TM domain-containing protein</fullName>
    </submittedName>
</protein>
<dbReference type="EMBL" id="WNKX01000010">
    <property type="protein sequence ID" value="MTW11865.1"/>
    <property type="molecule type" value="Genomic_DNA"/>
</dbReference>
<keyword evidence="8" id="KW-1185">Reference proteome</keyword>
<dbReference type="Pfam" id="PF05433">
    <property type="entry name" value="Rick_17kDa_Anti"/>
    <property type="match status" value="1"/>
</dbReference>
<feature type="domain" description="Beta/gamma crystallin 'Greek key'" evidence="6">
    <location>
        <begin position="63"/>
        <end position="104"/>
    </location>
</feature>
<feature type="signal peptide" evidence="5">
    <location>
        <begin position="1"/>
        <end position="22"/>
    </location>
</feature>
<evidence type="ECO:0000256" key="5">
    <source>
        <dbReference type="SAM" id="SignalP"/>
    </source>
</evidence>
<dbReference type="InterPro" id="IPR051407">
    <property type="entry name" value="Bact_OM_lipoprot/Surf_antigen"/>
</dbReference>
<dbReference type="SUPFAM" id="SSF49695">
    <property type="entry name" value="gamma-Crystallin-like"/>
    <property type="match status" value="1"/>
</dbReference>
<dbReference type="SMART" id="SM00247">
    <property type="entry name" value="XTALbg"/>
    <property type="match status" value="1"/>
</dbReference>
<dbReference type="PANTHER" id="PTHR35603:SF2">
    <property type="entry name" value="OUTER MEMBRANE LIPOPROTEIN"/>
    <property type="match status" value="1"/>
</dbReference>
<dbReference type="GO" id="GO:0019867">
    <property type="term" value="C:outer membrane"/>
    <property type="evidence" value="ECO:0007669"/>
    <property type="project" value="InterPro"/>
</dbReference>